<evidence type="ECO:0000256" key="4">
    <source>
        <dbReference type="RuleBase" id="RU003719"/>
    </source>
</evidence>
<dbReference type="EMBL" id="BAAACG010000016">
    <property type="protein sequence ID" value="GAA0745472.1"/>
    <property type="molecule type" value="Genomic_DNA"/>
</dbReference>
<evidence type="ECO:0000256" key="1">
    <source>
        <dbReference type="ARBA" id="ARBA00005854"/>
    </source>
</evidence>
<dbReference type="InterPro" id="IPR036291">
    <property type="entry name" value="NAD(P)-bd_dom_sf"/>
</dbReference>
<sequence>MIEALFTYDYGKDKMKSIEKLGYNVTIVDEKNMKYTENMKDTEILVCYDPFKTLDIAPMEKLKWIQLSSIGIDQLPLNEVRKSNIKITNNKGGYSIPIGEWIVLKALELLKNSKSLYEKQNNKKWKMDTSILELYDKTIGFMGTGSIAKEAAKRLKSFGVNILGSNTNGREVEYFDRCYSKDNIKEMLSLSDIVVVTIPYTKDNYHFINKNIFDSMKEGCFFINIARGNIVDEKELINNLKAGKIKAAALDVFEEEPLKEDNKLWDLDNVIITPHNSWISEKRNDRRFQCIYNNMKNYVEEKELINVVDINKGY</sequence>
<keyword evidence="8" id="KW-1185">Reference proteome</keyword>
<organism evidence="7 8">
    <name type="scientific">Clostridium oceanicum</name>
    <dbReference type="NCBI Taxonomy" id="1543"/>
    <lineage>
        <taxon>Bacteria</taxon>
        <taxon>Bacillati</taxon>
        <taxon>Bacillota</taxon>
        <taxon>Clostridia</taxon>
        <taxon>Eubacteriales</taxon>
        <taxon>Clostridiaceae</taxon>
        <taxon>Clostridium</taxon>
    </lineage>
</organism>
<dbReference type="Pfam" id="PF00389">
    <property type="entry name" value="2-Hacid_dh"/>
    <property type="match status" value="1"/>
</dbReference>
<dbReference type="InterPro" id="IPR006140">
    <property type="entry name" value="D-isomer_DH_NAD-bd"/>
</dbReference>
<dbReference type="CDD" id="cd12155">
    <property type="entry name" value="PGDH_1"/>
    <property type="match status" value="1"/>
</dbReference>
<reference evidence="8" key="1">
    <citation type="journal article" date="2019" name="Int. J. Syst. Evol. Microbiol.">
        <title>The Global Catalogue of Microorganisms (GCM) 10K type strain sequencing project: providing services to taxonomists for standard genome sequencing and annotation.</title>
        <authorList>
            <consortium name="The Broad Institute Genomics Platform"/>
            <consortium name="The Broad Institute Genome Sequencing Center for Infectious Disease"/>
            <person name="Wu L."/>
            <person name="Ma J."/>
        </authorList>
    </citation>
    <scope>NUCLEOTIDE SEQUENCE [LARGE SCALE GENOMIC DNA]</scope>
    <source>
        <strain evidence="8">JCM 1407</strain>
    </source>
</reference>
<keyword evidence="3" id="KW-0520">NAD</keyword>
<dbReference type="PROSITE" id="PS00671">
    <property type="entry name" value="D_2_HYDROXYACID_DH_3"/>
    <property type="match status" value="1"/>
</dbReference>
<feature type="domain" description="D-isomer specific 2-hydroxyacid dehydrogenase NAD-binding" evidence="6">
    <location>
        <begin position="106"/>
        <end position="276"/>
    </location>
</feature>
<evidence type="ECO:0000256" key="2">
    <source>
        <dbReference type="ARBA" id="ARBA00023002"/>
    </source>
</evidence>
<dbReference type="SUPFAM" id="SSF51735">
    <property type="entry name" value="NAD(P)-binding Rossmann-fold domains"/>
    <property type="match status" value="1"/>
</dbReference>
<dbReference type="Pfam" id="PF02826">
    <property type="entry name" value="2-Hacid_dh_C"/>
    <property type="match status" value="1"/>
</dbReference>
<dbReference type="RefSeq" id="WP_343763154.1">
    <property type="nucleotide sequence ID" value="NZ_BAAACG010000016.1"/>
</dbReference>
<dbReference type="PANTHER" id="PTHR43333:SF1">
    <property type="entry name" value="D-ISOMER SPECIFIC 2-HYDROXYACID DEHYDROGENASE NAD-BINDING DOMAIN-CONTAINING PROTEIN"/>
    <property type="match status" value="1"/>
</dbReference>
<feature type="domain" description="D-isomer specific 2-hydroxyacid dehydrogenase catalytic" evidence="5">
    <location>
        <begin position="11"/>
        <end position="308"/>
    </location>
</feature>
<protein>
    <submittedName>
        <fullName evidence="7">Phosphoglycerate dehydrogenase</fullName>
    </submittedName>
</protein>
<keyword evidence="2 4" id="KW-0560">Oxidoreductase</keyword>
<dbReference type="InterPro" id="IPR006139">
    <property type="entry name" value="D-isomer_2_OHA_DH_cat_dom"/>
</dbReference>
<dbReference type="Proteomes" id="UP001501510">
    <property type="component" value="Unassembled WGS sequence"/>
</dbReference>
<evidence type="ECO:0000259" key="5">
    <source>
        <dbReference type="Pfam" id="PF00389"/>
    </source>
</evidence>
<evidence type="ECO:0000313" key="8">
    <source>
        <dbReference type="Proteomes" id="UP001501510"/>
    </source>
</evidence>
<comment type="caution">
    <text evidence="7">The sequence shown here is derived from an EMBL/GenBank/DDBJ whole genome shotgun (WGS) entry which is preliminary data.</text>
</comment>
<name>A0ABP3V2Y8_9CLOT</name>
<dbReference type="SUPFAM" id="SSF52283">
    <property type="entry name" value="Formate/glycerate dehydrogenase catalytic domain-like"/>
    <property type="match status" value="1"/>
</dbReference>
<evidence type="ECO:0000313" key="7">
    <source>
        <dbReference type="EMBL" id="GAA0745472.1"/>
    </source>
</evidence>
<dbReference type="PANTHER" id="PTHR43333">
    <property type="entry name" value="2-HACID_DH_C DOMAIN-CONTAINING PROTEIN"/>
    <property type="match status" value="1"/>
</dbReference>
<comment type="similarity">
    <text evidence="1 4">Belongs to the D-isomer specific 2-hydroxyacid dehydrogenase family.</text>
</comment>
<evidence type="ECO:0000256" key="3">
    <source>
        <dbReference type="ARBA" id="ARBA00023027"/>
    </source>
</evidence>
<dbReference type="InterPro" id="IPR029753">
    <property type="entry name" value="D-isomer_DH_CS"/>
</dbReference>
<dbReference type="Gene3D" id="3.40.50.720">
    <property type="entry name" value="NAD(P)-binding Rossmann-like Domain"/>
    <property type="match status" value="2"/>
</dbReference>
<accession>A0ABP3V2Y8</accession>
<gene>
    <name evidence="7" type="ORF">GCM10008906_31830</name>
</gene>
<proteinExistence type="inferred from homology"/>
<evidence type="ECO:0000259" key="6">
    <source>
        <dbReference type="Pfam" id="PF02826"/>
    </source>
</evidence>